<reference evidence="3" key="1">
    <citation type="journal article" date="2019" name="Int. J. Syst. Evol. Microbiol.">
        <title>The Global Catalogue of Microorganisms (GCM) 10K type strain sequencing project: providing services to taxonomists for standard genome sequencing and annotation.</title>
        <authorList>
            <consortium name="The Broad Institute Genomics Platform"/>
            <consortium name="The Broad Institute Genome Sequencing Center for Infectious Disease"/>
            <person name="Wu L."/>
            <person name="Ma J."/>
        </authorList>
    </citation>
    <scope>NUCLEOTIDE SEQUENCE [LARGE SCALE GENOMIC DNA]</scope>
    <source>
        <strain evidence="3">S1</strain>
    </source>
</reference>
<gene>
    <name evidence="2" type="ORF">ACFQ4Y_02995</name>
</gene>
<comment type="caution">
    <text evidence="2">The sequence shown here is derived from an EMBL/GenBank/DDBJ whole genome shotgun (WGS) entry which is preliminary data.</text>
</comment>
<evidence type="ECO:0000256" key="1">
    <source>
        <dbReference type="SAM" id="SignalP"/>
    </source>
</evidence>
<evidence type="ECO:0000313" key="2">
    <source>
        <dbReference type="EMBL" id="MFD1425903.1"/>
    </source>
</evidence>
<organism evidence="2 3">
    <name type="scientific">Kroppenstedtia sanguinis</name>
    <dbReference type="NCBI Taxonomy" id="1380684"/>
    <lineage>
        <taxon>Bacteria</taxon>
        <taxon>Bacillati</taxon>
        <taxon>Bacillota</taxon>
        <taxon>Bacilli</taxon>
        <taxon>Bacillales</taxon>
        <taxon>Thermoactinomycetaceae</taxon>
        <taxon>Kroppenstedtia</taxon>
    </lineage>
</organism>
<dbReference type="EMBL" id="JBHTNU010000002">
    <property type="protein sequence ID" value="MFD1425903.1"/>
    <property type="molecule type" value="Genomic_DNA"/>
</dbReference>
<dbReference type="Proteomes" id="UP001597282">
    <property type="component" value="Unassembled WGS sequence"/>
</dbReference>
<name>A0ABW4C7I5_9BACL</name>
<protein>
    <submittedName>
        <fullName evidence="2">Uncharacterized protein</fullName>
    </submittedName>
</protein>
<sequence length="229" mass="25188">MILILSTVFLAFTPVTANASVAHDEKSTSTVTVNSYVTEDDEVEVVKEDVKIGNENATFERITYENGVVHAKLTQKDTQTLIEYDPKTNELFVDGEKHEIAVTSSDEAPAEALKEGNSIQAVPKGGKYMGATKYSLNIAKLTASAAAAALSTVTKAPVKACLAALSVFIGANTTVYYTVYQYRYSKKCQSYRYFNLTKVWKNSKREKLHKKLESGMFFASKPNPISCKP</sequence>
<evidence type="ECO:0000313" key="3">
    <source>
        <dbReference type="Proteomes" id="UP001597282"/>
    </source>
</evidence>
<proteinExistence type="predicted"/>
<feature type="signal peptide" evidence="1">
    <location>
        <begin position="1"/>
        <end position="19"/>
    </location>
</feature>
<feature type="chain" id="PRO_5045654685" evidence="1">
    <location>
        <begin position="20"/>
        <end position="229"/>
    </location>
</feature>
<keyword evidence="1" id="KW-0732">Signal</keyword>
<accession>A0ABW4C7I5</accession>
<keyword evidence="3" id="KW-1185">Reference proteome</keyword>